<reference evidence="1" key="1">
    <citation type="submission" date="2024-07" db="EMBL/GenBank/DDBJ databases">
        <title>Halotolerant mesophilic bacterium Ornithinibacillus sp. 4-3, sp. nov., isolated from soil.</title>
        <authorList>
            <person name="Sidarenka A.V."/>
            <person name="Guliayeva D.E."/>
            <person name="Leanovich S.I."/>
            <person name="Hileuskaya K.S."/>
            <person name="Akhremchuk A.E."/>
            <person name="Sikolenko M.A."/>
            <person name="Valentovich L.N."/>
        </authorList>
    </citation>
    <scope>NUCLEOTIDE SEQUENCE</scope>
    <source>
        <strain evidence="1">4-3</strain>
    </source>
</reference>
<evidence type="ECO:0008006" key="2">
    <source>
        <dbReference type="Google" id="ProtNLM"/>
    </source>
</evidence>
<accession>A0AB39HUZ2</accession>
<dbReference type="RefSeq" id="WP_368654801.1">
    <property type="nucleotide sequence ID" value="NZ_CP162599.1"/>
</dbReference>
<dbReference type="EMBL" id="CP162599">
    <property type="protein sequence ID" value="XDK34124.1"/>
    <property type="molecule type" value="Genomic_DNA"/>
</dbReference>
<proteinExistence type="predicted"/>
<organism evidence="1">
    <name type="scientific">Ornithinibacillus sp. 4-3</name>
    <dbReference type="NCBI Taxonomy" id="3231488"/>
    <lineage>
        <taxon>Bacteria</taxon>
        <taxon>Bacillati</taxon>
        <taxon>Bacillota</taxon>
        <taxon>Bacilli</taxon>
        <taxon>Bacillales</taxon>
        <taxon>Bacillaceae</taxon>
        <taxon>Ornithinibacillus</taxon>
    </lineage>
</organism>
<protein>
    <recommendedName>
        <fullName evidence="2">Flagellar hook-length control protein-like C-terminal domain-containing protein</fullName>
    </recommendedName>
</protein>
<dbReference type="AlphaFoldDB" id="A0AB39HUZ2"/>
<evidence type="ECO:0000313" key="1">
    <source>
        <dbReference type="EMBL" id="XDK34124.1"/>
    </source>
</evidence>
<sequence>MINIQHIDRNQFLKLIKTPLQLKPGQILQGKITKIFPNNKAEIQLGNQTMIAQLEAPLQTGKAYHFQVQGKEDIVHLKVLSEMKQGKDIGQQAEHLLKQLGMKGNKLQSEFVQFLLNEKIPFQRSQLQQSFQLLTGTTDKSTTFSLLKTMTSKQIPISEEFFQALYTRGNHNLSELINELKSYLEQQNLPVTIQKKALAQLTQFLSQPNTPNPLLALFMQGSEEERLKLFQMLKSLGIIGQKLDFSAWKSRMQNSQMGEISNDMASSVRSLHEGIIKQELLANEEQIRNQSQLILQKWHHIIQTNRPMEALNFQLLSHDIANRIVAHASSGLGQALQTLLQNNPASLQELMQALQVLQAPTSIDTKVTELPGAIRNFIIQQDAQILSGNGRQISSNIQSFLDQWLHLMKNTIELQQPMENRVFQAFQRDLAENIIPSIPRNTAQWILSTLQNSPTSIQQIAQYLQALQLPNAMEASTPLWSTASQTLMEQELQSLLRNETALRNGIQTVMQQWPVSPDSSSFSLFARDVMEHVLPNVSRNFAQGLDSMLQNNPKSIQQLMQTMQLFAGEDVYQQANHLLTMREPMQFHFTKEQFMTQLKQYLQLMGFSEGNAQTEVQETSIKHMLTQLLQQGEQGVNQRATQLMHMVNGLQLTALNESNNLIHASLQLPGKMFGLPEDFQLEFEGQKAVDGKLNSDYCRIVFFLHLGNLQDTTIDMHVQKRVVSITIFNDNTQLQKLGSRFQKLLEEGLEEIGYVLSNVTYKPYSQQNTVKHVTTHQNQSVTVEGVDFRI</sequence>
<gene>
    <name evidence="1" type="ORF">AB4Y30_07185</name>
</gene>
<name>A0AB39HUZ2_9BACI</name>